<name>A0A423JUZ8_9PSED</name>
<evidence type="ECO:0000256" key="1">
    <source>
        <dbReference type="SAM" id="SignalP"/>
    </source>
</evidence>
<proteinExistence type="predicted"/>
<comment type="caution">
    <text evidence="2">The sequence shown here is derived from an EMBL/GenBank/DDBJ whole genome shotgun (WGS) entry which is preliminary data.</text>
</comment>
<evidence type="ECO:0000313" key="3">
    <source>
        <dbReference type="Proteomes" id="UP000286351"/>
    </source>
</evidence>
<dbReference type="EMBL" id="MOBO01000002">
    <property type="protein sequence ID" value="RON41518.1"/>
    <property type="molecule type" value="Genomic_DNA"/>
</dbReference>
<evidence type="ECO:0000313" key="2">
    <source>
        <dbReference type="EMBL" id="RON41518.1"/>
    </source>
</evidence>
<feature type="signal peptide" evidence="1">
    <location>
        <begin position="1"/>
        <end position="24"/>
    </location>
</feature>
<reference evidence="2 3" key="1">
    <citation type="submission" date="2016-10" db="EMBL/GenBank/DDBJ databases">
        <title>Comparative genome analysis of multiple Pseudomonas spp. focuses on biocontrol and plant growth promoting traits.</title>
        <authorList>
            <person name="Tao X.-Y."/>
            <person name="Taylor C.G."/>
        </authorList>
    </citation>
    <scope>NUCLEOTIDE SEQUENCE [LARGE SCALE GENOMIC DNA]</scope>
    <source>
        <strain evidence="2 3">38D4</strain>
    </source>
</reference>
<dbReference type="AlphaFoldDB" id="A0A423JUZ8"/>
<dbReference type="Proteomes" id="UP000286351">
    <property type="component" value="Unassembled WGS sequence"/>
</dbReference>
<feature type="chain" id="PRO_5019519304" evidence="1">
    <location>
        <begin position="25"/>
        <end position="647"/>
    </location>
</feature>
<keyword evidence="1" id="KW-0732">Signal</keyword>
<organism evidence="2 3">
    <name type="scientific">Pseudomonas brassicacearum</name>
    <dbReference type="NCBI Taxonomy" id="930166"/>
    <lineage>
        <taxon>Bacteria</taxon>
        <taxon>Pseudomonadati</taxon>
        <taxon>Pseudomonadota</taxon>
        <taxon>Gammaproteobacteria</taxon>
        <taxon>Pseudomonadales</taxon>
        <taxon>Pseudomonadaceae</taxon>
        <taxon>Pseudomonas</taxon>
    </lineage>
</organism>
<dbReference type="PROSITE" id="PS51257">
    <property type="entry name" value="PROKAR_LIPOPROTEIN"/>
    <property type="match status" value="1"/>
</dbReference>
<accession>A0A423JUZ8</accession>
<protein>
    <submittedName>
        <fullName evidence="2">Uncharacterized protein</fullName>
    </submittedName>
</protein>
<sequence length="647" mass="70841">MTSRMVFNKALLITLWLISCVTQAATGPEVAQLLNSRYKNTPAECVGNNPAYFCSGVLLLASQGPDEFWKHDAPSTSLGARSVTYMRADLDTRTLAQKNGAVFSDQFTAVGLGKPLNVLCAYPFEFPLQSTRPDFGCGWTAATSSLQDASSCAALGVTDTQGWLTHFEQEGNQPVGQCSLSSQDPAQFMVSLTAHQSLGADWSAKPTLLQVKNWNAQAPKQLPLQGLFYDVTHTGSLLGAQKDQRDYFTATGDWLPILRMDLTQAPDAVFGFNQQDQLYVGYQVASRLNARYADTAPACRGNTPAYDCNGILIRITDASPAFHAWNPSDGSIARNGVAFSYMRADVHLPVLAWANQRYQGLIMKEMAAPTAYPLTVRCAYPIDGATFYRSDSCNEHSGSPQASVPCAKQGITTEQAWIDHVYKQPDKLAGCSFTGETHPFEVSVRARALLNAPEQVIHNEVIIATWPQNIADKLPLEAFFYAALAARPNAQFLQRDYFQQTGRFLPIVYVDLAAAPGHVISYDPEDQTVQNLPMPTIADETTRELNVSSLVGTEQLRVAPWLKQAPGQRVWLSYAGFLENGDATQQVVWRGQTSGPPSGALAPAPIAWLKSLKEGRDVTVTFKVNFDKVDDEAKAVSFPLRVYTVKK</sequence>
<gene>
    <name evidence="2" type="ORF">BK664_02940</name>
</gene>